<comment type="subcellular location">
    <subcellularLocation>
        <location evidence="1">Cell membrane</location>
        <topology evidence="1">Multi-pass membrane protein</topology>
    </subcellularLocation>
</comment>
<dbReference type="RefSeq" id="WP_160720097.1">
    <property type="nucleotide sequence ID" value="NZ_SUMG01000005.1"/>
</dbReference>
<comment type="similarity">
    <text evidence="6">Belongs to the ThrE exporter (TC 2.A.79) family.</text>
</comment>
<keyword evidence="4 7" id="KW-1133">Transmembrane helix</keyword>
<evidence type="ECO:0000256" key="6">
    <source>
        <dbReference type="ARBA" id="ARBA00034125"/>
    </source>
</evidence>
<evidence type="ECO:0000256" key="4">
    <source>
        <dbReference type="ARBA" id="ARBA00022989"/>
    </source>
</evidence>
<evidence type="ECO:0000256" key="1">
    <source>
        <dbReference type="ARBA" id="ARBA00004651"/>
    </source>
</evidence>
<dbReference type="PANTHER" id="PTHR34390:SF2">
    <property type="entry name" value="SUCCINATE TRANSPORTER SUBUNIT YJJP-RELATED"/>
    <property type="match status" value="1"/>
</dbReference>
<dbReference type="GO" id="GO:0022857">
    <property type="term" value="F:transmembrane transporter activity"/>
    <property type="evidence" value="ECO:0007669"/>
    <property type="project" value="InterPro"/>
</dbReference>
<proteinExistence type="inferred from homology"/>
<dbReference type="GO" id="GO:0005886">
    <property type="term" value="C:plasma membrane"/>
    <property type="evidence" value="ECO:0007669"/>
    <property type="project" value="UniProtKB-SubCell"/>
</dbReference>
<evidence type="ECO:0000256" key="7">
    <source>
        <dbReference type="SAM" id="Phobius"/>
    </source>
</evidence>
<dbReference type="AlphaFoldDB" id="A0AA44BDK9"/>
<feature type="domain" description="Threonine/serine exporter-like N-terminal" evidence="8">
    <location>
        <begin position="12"/>
        <end position="256"/>
    </location>
</feature>
<name>A0AA44BDK9_9CLOT</name>
<organism evidence="9 10">
    <name type="scientific">Isachenkonia alkalipeptolytica</name>
    <dbReference type="NCBI Taxonomy" id="2565777"/>
    <lineage>
        <taxon>Bacteria</taxon>
        <taxon>Bacillati</taxon>
        <taxon>Bacillota</taxon>
        <taxon>Clostridia</taxon>
        <taxon>Eubacteriales</taxon>
        <taxon>Clostridiaceae</taxon>
        <taxon>Isachenkonia</taxon>
    </lineage>
</organism>
<evidence type="ECO:0000256" key="2">
    <source>
        <dbReference type="ARBA" id="ARBA00022475"/>
    </source>
</evidence>
<sequence length="264" mass="28799">MEEITRKKMLVLALFAGEIMLKNGGETYRVEDTITRLCKSRGFKYVESIVTPTGIYISVDHPDEAGKEGPMHSFIKRIKNRQINLEKVAKVNDFSRRFVQEGLTLQEGMKNLKEIEKSPPPFTKYQVAFFGGVTSSFFILLLGANFLEFLSAFAATIFVTYTITILAEKDFASFTIHLVGGALAAALAILLGQLHPEISINRVIIGEIMVMVPGVAITNGVRDSIAGDLISGMARAGEALIVAIAIAFGVGFVLNLWTFFGGGL</sequence>
<feature type="transmembrane region" description="Helical" evidence="7">
    <location>
        <begin position="174"/>
        <end position="194"/>
    </location>
</feature>
<protein>
    <submittedName>
        <fullName evidence="9">Threonine/serine exporter family protein</fullName>
    </submittedName>
</protein>
<feature type="transmembrane region" description="Helical" evidence="7">
    <location>
        <begin position="239"/>
        <end position="260"/>
    </location>
</feature>
<keyword evidence="10" id="KW-1185">Reference proteome</keyword>
<dbReference type="GO" id="GO:0015744">
    <property type="term" value="P:succinate transport"/>
    <property type="evidence" value="ECO:0007669"/>
    <property type="project" value="TreeGrafter"/>
</dbReference>
<keyword evidence="3 7" id="KW-0812">Transmembrane</keyword>
<dbReference type="Pfam" id="PF06738">
    <property type="entry name" value="ThrE"/>
    <property type="match status" value="1"/>
</dbReference>
<dbReference type="PANTHER" id="PTHR34390">
    <property type="entry name" value="UPF0442 PROTEIN YJJB-RELATED"/>
    <property type="match status" value="1"/>
</dbReference>
<reference evidence="9 10" key="1">
    <citation type="submission" date="2019-04" db="EMBL/GenBank/DDBJ databases">
        <title>Isachenkonia alkalipeptolytica gen. nov. sp. nov. a new anaerobic, alkiliphilic organothrophic bacterium capable to reduce synthesized ferrihydrite isolated from a soda lake.</title>
        <authorList>
            <person name="Toshchakov S.V."/>
            <person name="Zavarzina D.G."/>
            <person name="Zhilina T.N."/>
            <person name="Kostrikina N.A."/>
            <person name="Kublanov I.V."/>
        </authorList>
    </citation>
    <scope>NUCLEOTIDE SEQUENCE [LARGE SCALE GENOMIC DNA]</scope>
    <source>
        <strain evidence="9 10">Z-1701</strain>
    </source>
</reference>
<dbReference type="EMBL" id="SUMG01000005">
    <property type="protein sequence ID" value="NBG88018.1"/>
    <property type="molecule type" value="Genomic_DNA"/>
</dbReference>
<evidence type="ECO:0000256" key="3">
    <source>
        <dbReference type="ARBA" id="ARBA00022692"/>
    </source>
</evidence>
<keyword evidence="2" id="KW-1003">Cell membrane</keyword>
<evidence type="ECO:0000256" key="5">
    <source>
        <dbReference type="ARBA" id="ARBA00023136"/>
    </source>
</evidence>
<gene>
    <name evidence="9" type="ORF">ISALK_05840</name>
</gene>
<evidence type="ECO:0000313" key="10">
    <source>
        <dbReference type="Proteomes" id="UP000449710"/>
    </source>
</evidence>
<dbReference type="InterPro" id="IPR050539">
    <property type="entry name" value="ThrE_Dicarb/AminoAcid_Exp"/>
</dbReference>
<keyword evidence="5 7" id="KW-0472">Membrane</keyword>
<dbReference type="Proteomes" id="UP000449710">
    <property type="component" value="Unassembled WGS sequence"/>
</dbReference>
<evidence type="ECO:0000259" key="8">
    <source>
        <dbReference type="Pfam" id="PF06738"/>
    </source>
</evidence>
<evidence type="ECO:0000313" key="9">
    <source>
        <dbReference type="EMBL" id="NBG88018.1"/>
    </source>
</evidence>
<accession>A0AA44BDK9</accession>
<feature type="transmembrane region" description="Helical" evidence="7">
    <location>
        <begin position="200"/>
        <end position="218"/>
    </location>
</feature>
<comment type="caution">
    <text evidence="9">The sequence shown here is derived from an EMBL/GenBank/DDBJ whole genome shotgun (WGS) entry which is preliminary data.</text>
</comment>
<dbReference type="InterPro" id="IPR010619">
    <property type="entry name" value="ThrE-like_N"/>
</dbReference>